<dbReference type="PANTHER" id="PTHR10039:SF5">
    <property type="entry name" value="NACHT DOMAIN-CONTAINING PROTEIN"/>
    <property type="match status" value="1"/>
</dbReference>
<keyword evidence="1" id="KW-0677">Repeat</keyword>
<reference evidence="4" key="1">
    <citation type="journal article" date="2023" name="Mol. Phylogenet. Evol.">
        <title>Genome-scale phylogeny and comparative genomics of the fungal order Sordariales.</title>
        <authorList>
            <person name="Hensen N."/>
            <person name="Bonometti L."/>
            <person name="Westerberg I."/>
            <person name="Brannstrom I.O."/>
            <person name="Guillou S."/>
            <person name="Cros-Aarteil S."/>
            <person name="Calhoun S."/>
            <person name="Haridas S."/>
            <person name="Kuo A."/>
            <person name="Mondo S."/>
            <person name="Pangilinan J."/>
            <person name="Riley R."/>
            <person name="LaButti K."/>
            <person name="Andreopoulos B."/>
            <person name="Lipzen A."/>
            <person name="Chen C."/>
            <person name="Yan M."/>
            <person name="Daum C."/>
            <person name="Ng V."/>
            <person name="Clum A."/>
            <person name="Steindorff A."/>
            <person name="Ohm R.A."/>
            <person name="Martin F."/>
            <person name="Silar P."/>
            <person name="Natvig D.O."/>
            <person name="Lalanne C."/>
            <person name="Gautier V."/>
            <person name="Ament-Velasquez S.L."/>
            <person name="Kruys A."/>
            <person name="Hutchinson M.I."/>
            <person name="Powell A.J."/>
            <person name="Barry K."/>
            <person name="Miller A.N."/>
            <person name="Grigoriev I.V."/>
            <person name="Debuchy R."/>
            <person name="Gladieux P."/>
            <person name="Hiltunen Thoren M."/>
            <person name="Johannesson H."/>
        </authorList>
    </citation>
    <scope>NUCLEOTIDE SEQUENCE</scope>
    <source>
        <strain evidence="4">PSN309</strain>
    </source>
</reference>
<dbReference type="Proteomes" id="UP001302126">
    <property type="component" value="Unassembled WGS sequence"/>
</dbReference>
<feature type="compositionally biased region" description="Low complexity" evidence="2">
    <location>
        <begin position="51"/>
        <end position="64"/>
    </location>
</feature>
<dbReference type="Pfam" id="PF24883">
    <property type="entry name" value="NPHP3_N"/>
    <property type="match status" value="1"/>
</dbReference>
<name>A0AAN6WTH1_9PEZI</name>
<dbReference type="InterPro" id="IPR029058">
    <property type="entry name" value="AB_hydrolase_fold"/>
</dbReference>
<accession>A0AAN6WTH1</accession>
<dbReference type="Gene3D" id="3.40.50.1820">
    <property type="entry name" value="alpha/beta hydrolase"/>
    <property type="match status" value="1"/>
</dbReference>
<dbReference type="SUPFAM" id="SSF53474">
    <property type="entry name" value="alpha/beta-Hydrolases"/>
    <property type="match status" value="1"/>
</dbReference>
<feature type="region of interest" description="Disordered" evidence="2">
    <location>
        <begin position="45"/>
        <end position="83"/>
    </location>
</feature>
<feature type="compositionally biased region" description="Basic and acidic residues" evidence="2">
    <location>
        <begin position="1016"/>
        <end position="1028"/>
    </location>
</feature>
<evidence type="ECO:0000313" key="4">
    <source>
        <dbReference type="EMBL" id="KAK4187864.1"/>
    </source>
</evidence>
<evidence type="ECO:0000259" key="3">
    <source>
        <dbReference type="Pfam" id="PF24883"/>
    </source>
</evidence>
<sequence>MKLQVSQIKSGGLTLVYEPDGLADPAVDIVLVHGIGGHPVRSWTCRDEGQTPMTPITPTNSSSTRSRRLRKAPPVTQLRRSNSEPLLVKENGLASRSRSLLRKASFKSSSRLRLADFPGPSDESLNTDVYWPLDFLPSSCPNSRIFMWGYHTLVVDQKPLRLQGDIFAHASELLLELASTRVALGTRARPMVFVAHSTGGILVKEALRLADNERDGPLKEVLLSTSAVIFLSCPHRATDNYSLGDAIKSMASVTLPIDSNDPVLQQLCGANSIEAELGRQTFFRLWNDYNFKVKTFQEAVFPCHRDSELQPDMTLRRSASFIGDPRENAQTIGALHENICKFSSMEDPGYQCLASSLVEFVQDEEERRHIATPRETECFQAIMGRQPAPRESHPATSYPGTCLWLYNLYDFQAWHHRSGPNANKVLWIRGESGCGKTILLRSLRRMLNRQWEPAGGSIIWTTAEGSNTSVPIPGISDQQQDISPAQVYRNILAQLFHQDPGLRKALLSLYNHPQTDRQAFDDGQIVSFFADYYVKQKINTPVRRTFIIVEIPDDAGSVFVEDIISRLSQLAQNSDFSICVASAYHPEIEQPDAISIPMHLRNTDDILRYVNLNLIAEWEERNQTVMMIGQKSGGVFLWAEIVVNILNAAITEGATQELVEYTLEEVPGDLHGLYEWMLGTLNETERAESLILFQWVMVAAEPMRLNDLFVAVRLTEPSPLGSWDRLGPLMALDVEMPFSMRDLRRLRNSQITSDTPDQFHSWLRARSIGLLELKSDDSQPLVNEPLGLQRVQPIHSSVRSFFLSGRGFSCLASKNSTIPSPLTAAEFIDISHYTLLKACLTYLNMRDFESLGHNHRSAAADNKSAGSLKVDTISWQQPTTVSSQRHLIMSSYPFLQYAVDNLLFHMLSPQYFRYFLPQNEILSTFSANKFRLWKRWTSLLGTYDPDAIVTRHTAQGRNTEPLLSSVFGARFRLERVLKTLGRLSTANNPPLAAKRKGISSPITPIAPAGGLTPKSSTREKGKEKEWKPRTPKFRLPPNLTLPIPTAVGGSLMSPLKMVPVNTTTPLQLGEPQYGNLEGGVGVGLAV</sequence>
<gene>
    <name evidence="4" type="ORF">QBC35DRAFT_219195</name>
</gene>
<dbReference type="InterPro" id="IPR056884">
    <property type="entry name" value="NPHP3-like_N"/>
</dbReference>
<reference evidence="4" key="2">
    <citation type="submission" date="2023-05" db="EMBL/GenBank/DDBJ databases">
        <authorList>
            <consortium name="Lawrence Berkeley National Laboratory"/>
            <person name="Steindorff A."/>
            <person name="Hensen N."/>
            <person name="Bonometti L."/>
            <person name="Westerberg I."/>
            <person name="Brannstrom I.O."/>
            <person name="Guillou S."/>
            <person name="Cros-Aarteil S."/>
            <person name="Calhoun S."/>
            <person name="Haridas S."/>
            <person name="Kuo A."/>
            <person name="Mondo S."/>
            <person name="Pangilinan J."/>
            <person name="Riley R."/>
            <person name="Labutti K."/>
            <person name="Andreopoulos B."/>
            <person name="Lipzen A."/>
            <person name="Chen C."/>
            <person name="Yanf M."/>
            <person name="Daum C."/>
            <person name="Ng V."/>
            <person name="Clum A."/>
            <person name="Ohm R."/>
            <person name="Martin F."/>
            <person name="Silar P."/>
            <person name="Natvig D."/>
            <person name="Lalanne C."/>
            <person name="Gautier V."/>
            <person name="Ament-Velasquez S.L."/>
            <person name="Kruys A."/>
            <person name="Hutchinson M.I."/>
            <person name="Powell A.J."/>
            <person name="Barry K."/>
            <person name="Miller A.N."/>
            <person name="Grigoriev I.V."/>
            <person name="Debuchy R."/>
            <person name="Gladieux P."/>
            <person name="Thoren M.H."/>
            <person name="Johannesson H."/>
        </authorList>
    </citation>
    <scope>NUCLEOTIDE SEQUENCE</scope>
    <source>
        <strain evidence="4">PSN309</strain>
    </source>
</reference>
<evidence type="ECO:0000256" key="1">
    <source>
        <dbReference type="ARBA" id="ARBA00022737"/>
    </source>
</evidence>
<dbReference type="PANTHER" id="PTHR10039">
    <property type="entry name" value="AMELOGENIN"/>
    <property type="match status" value="1"/>
</dbReference>
<comment type="caution">
    <text evidence="4">The sequence shown here is derived from an EMBL/GenBank/DDBJ whole genome shotgun (WGS) entry which is preliminary data.</text>
</comment>
<organism evidence="4 5">
    <name type="scientific">Podospora australis</name>
    <dbReference type="NCBI Taxonomy" id="1536484"/>
    <lineage>
        <taxon>Eukaryota</taxon>
        <taxon>Fungi</taxon>
        <taxon>Dikarya</taxon>
        <taxon>Ascomycota</taxon>
        <taxon>Pezizomycotina</taxon>
        <taxon>Sordariomycetes</taxon>
        <taxon>Sordariomycetidae</taxon>
        <taxon>Sordariales</taxon>
        <taxon>Podosporaceae</taxon>
        <taxon>Podospora</taxon>
    </lineage>
</organism>
<keyword evidence="5" id="KW-1185">Reference proteome</keyword>
<evidence type="ECO:0000313" key="5">
    <source>
        <dbReference type="Proteomes" id="UP001302126"/>
    </source>
</evidence>
<proteinExistence type="predicted"/>
<protein>
    <recommendedName>
        <fullName evidence="3">Nephrocystin 3-like N-terminal domain-containing protein</fullName>
    </recommendedName>
</protein>
<feature type="domain" description="Nephrocystin 3-like N-terminal" evidence="3">
    <location>
        <begin position="400"/>
        <end position="580"/>
    </location>
</feature>
<dbReference type="EMBL" id="MU864396">
    <property type="protein sequence ID" value="KAK4187864.1"/>
    <property type="molecule type" value="Genomic_DNA"/>
</dbReference>
<feature type="region of interest" description="Disordered" evidence="2">
    <location>
        <begin position="988"/>
        <end position="1040"/>
    </location>
</feature>
<evidence type="ECO:0000256" key="2">
    <source>
        <dbReference type="SAM" id="MobiDB-lite"/>
    </source>
</evidence>
<dbReference type="AlphaFoldDB" id="A0AAN6WTH1"/>